<dbReference type="InterPro" id="IPR037181">
    <property type="entry name" value="SUFU_N"/>
</dbReference>
<dbReference type="InterPro" id="IPR018689">
    <property type="entry name" value="Imm33_dom"/>
</dbReference>
<dbReference type="RefSeq" id="WP_186996717.1">
    <property type="nucleotide sequence ID" value="NZ_JACOQK010000001.1"/>
</dbReference>
<dbReference type="PANTHER" id="PTHR38743:SF2">
    <property type="entry name" value="DUF2185 DOMAIN-CONTAINING PROTEIN"/>
    <property type="match status" value="1"/>
</dbReference>
<dbReference type="InterPro" id="IPR020941">
    <property type="entry name" value="SUFU-like_domain"/>
</dbReference>
<dbReference type="InterPro" id="IPR011990">
    <property type="entry name" value="TPR-like_helical_dom_sf"/>
</dbReference>
<dbReference type="PANTHER" id="PTHR38743">
    <property type="entry name" value="SIMILAR TO GLYOXYLASE I FAMILY PROTEIN"/>
    <property type="match status" value="1"/>
</dbReference>
<proteinExistence type="predicted"/>
<organism evidence="4 5">
    <name type="scientific">Clostridium facile</name>
    <dbReference type="NCBI Taxonomy" id="2763035"/>
    <lineage>
        <taxon>Bacteria</taxon>
        <taxon>Bacillati</taxon>
        <taxon>Bacillota</taxon>
        <taxon>Clostridia</taxon>
        <taxon>Eubacteriales</taxon>
        <taxon>Clostridiaceae</taxon>
        <taxon>Clostridium</taxon>
    </lineage>
</organism>
<dbReference type="Pfam" id="PF09951">
    <property type="entry name" value="Imm33"/>
    <property type="match status" value="1"/>
</dbReference>
<sequence length="446" mass="52137">MGSKLLKQLQEWHEQDEYQKIVDAIKAIPKEKWDYDMISHLARAYNNLEKYQDAITLLQSIRIQGLSDPLWHFRMGYAYYYLDEIPLAMEEFEQVLKDNPDDQDAKLFFTWCQQEMEQQQYDPELYTEEEMETVERHISNYFGSYEHVFHELISPDIHVDICIIPPTPSQDYYKLVTLGMGAHQMNVPLELAEKKLERAELMICLPPDWEIQNSDEKWYWPLRWLKILARLPGEQDTWLGWGHTVPNGGPFAENTQLSGIMLLNPGAFPPEASCCVLPNGDEINFYQVIPLYEEEMQFKIEHSADELLKEFTGEQLEYVHLNRPNLHGDNEGKTLLLSPEELQPLLENWEGPDLCIASDRITVEGYEVGYCYRIAPNDKQLDSGWCFLAGDETEEYLTNQQYMSRYDLNTICNYDPDIIPLLNSAYGSAFYRDENGIFQKCIEITN</sequence>
<dbReference type="PROSITE" id="PS50005">
    <property type="entry name" value="TPR"/>
    <property type="match status" value="1"/>
</dbReference>
<evidence type="ECO:0000259" key="2">
    <source>
        <dbReference type="Pfam" id="PF05076"/>
    </source>
</evidence>
<dbReference type="Pfam" id="PF13174">
    <property type="entry name" value="TPR_6"/>
    <property type="match status" value="1"/>
</dbReference>
<dbReference type="SUPFAM" id="SSF48452">
    <property type="entry name" value="TPR-like"/>
    <property type="match status" value="1"/>
</dbReference>
<feature type="domain" description="Suppressor of fused-like" evidence="2">
    <location>
        <begin position="157"/>
        <end position="324"/>
    </location>
</feature>
<reference evidence="4 5" key="1">
    <citation type="submission" date="2020-08" db="EMBL/GenBank/DDBJ databases">
        <title>Genome public.</title>
        <authorList>
            <person name="Liu C."/>
            <person name="Sun Q."/>
        </authorList>
    </citation>
    <scope>NUCLEOTIDE SEQUENCE [LARGE SCALE GENOMIC DNA]</scope>
    <source>
        <strain evidence="4 5">NSJ-27</strain>
    </source>
</reference>
<keyword evidence="5" id="KW-1185">Reference proteome</keyword>
<feature type="repeat" description="TPR" evidence="1">
    <location>
        <begin position="69"/>
        <end position="102"/>
    </location>
</feature>
<dbReference type="Proteomes" id="UP000649151">
    <property type="component" value="Unassembled WGS sequence"/>
</dbReference>
<feature type="domain" description="Immunity protein Imm33" evidence="3">
    <location>
        <begin position="355"/>
        <end position="440"/>
    </location>
</feature>
<comment type="caution">
    <text evidence="4">The sequence shown here is derived from an EMBL/GenBank/DDBJ whole genome shotgun (WGS) entry which is preliminary data.</text>
</comment>
<gene>
    <name evidence="4" type="ORF">H8Z77_08305</name>
</gene>
<keyword evidence="1" id="KW-0802">TPR repeat</keyword>
<dbReference type="InterPro" id="IPR019734">
    <property type="entry name" value="TPR_rpt"/>
</dbReference>
<dbReference type="SUPFAM" id="SSF103359">
    <property type="entry name" value="Suppressor of Fused, N-terminal domain"/>
    <property type="match status" value="1"/>
</dbReference>
<protein>
    <submittedName>
        <fullName evidence="4">DUF2185 domain-containing protein</fullName>
    </submittedName>
</protein>
<evidence type="ECO:0000256" key="1">
    <source>
        <dbReference type="PROSITE-ProRule" id="PRU00339"/>
    </source>
</evidence>
<name>A0ABR7IS96_9CLOT</name>
<evidence type="ECO:0000259" key="3">
    <source>
        <dbReference type="Pfam" id="PF09951"/>
    </source>
</evidence>
<evidence type="ECO:0000313" key="4">
    <source>
        <dbReference type="EMBL" id="MBC5788016.1"/>
    </source>
</evidence>
<dbReference type="EMBL" id="JACOQK010000001">
    <property type="protein sequence ID" value="MBC5788016.1"/>
    <property type="molecule type" value="Genomic_DNA"/>
</dbReference>
<accession>A0ABR7IS96</accession>
<evidence type="ECO:0000313" key="5">
    <source>
        <dbReference type="Proteomes" id="UP000649151"/>
    </source>
</evidence>
<dbReference type="Gene3D" id="1.25.40.10">
    <property type="entry name" value="Tetratricopeptide repeat domain"/>
    <property type="match status" value="1"/>
</dbReference>
<dbReference type="Pfam" id="PF05076">
    <property type="entry name" value="SUFU"/>
    <property type="match status" value="1"/>
</dbReference>